<name>A0AAX0B6P4_CLOBE</name>
<organism evidence="1 2">
    <name type="scientific">Clostridium beijerinckii</name>
    <name type="common">Clostridium MP</name>
    <dbReference type="NCBI Taxonomy" id="1520"/>
    <lineage>
        <taxon>Bacteria</taxon>
        <taxon>Bacillati</taxon>
        <taxon>Bacillota</taxon>
        <taxon>Clostridia</taxon>
        <taxon>Eubacteriales</taxon>
        <taxon>Clostridiaceae</taxon>
        <taxon>Clostridium</taxon>
    </lineage>
</organism>
<evidence type="ECO:0000313" key="2">
    <source>
        <dbReference type="Proteomes" id="UP001193748"/>
    </source>
</evidence>
<protein>
    <submittedName>
        <fullName evidence="1">Uncharacterized protein</fullName>
    </submittedName>
</protein>
<gene>
    <name evidence="1" type="ORF">B0H41_003792</name>
</gene>
<proteinExistence type="predicted"/>
<dbReference type="Proteomes" id="UP001193748">
    <property type="component" value="Unassembled WGS sequence"/>
</dbReference>
<dbReference type="AlphaFoldDB" id="A0AAX0B6P4"/>
<comment type="caution">
    <text evidence="1">The sequence shown here is derived from an EMBL/GenBank/DDBJ whole genome shotgun (WGS) entry which is preliminary data.</text>
</comment>
<evidence type="ECO:0000313" key="1">
    <source>
        <dbReference type="EMBL" id="NRT90113.1"/>
    </source>
</evidence>
<dbReference type="EMBL" id="JABSWW010000001">
    <property type="protein sequence ID" value="NRT90113.1"/>
    <property type="molecule type" value="Genomic_DNA"/>
</dbReference>
<reference evidence="1" key="1">
    <citation type="submission" date="2020-05" db="EMBL/GenBank/DDBJ databases">
        <authorList>
            <person name="Brown S."/>
            <person name="Huntemann M."/>
            <person name="Clum A."/>
            <person name="Spunde A."/>
            <person name="Palaniappan K."/>
            <person name="Ritter S."/>
            <person name="Mikhailova N."/>
            <person name="Chen I.-M."/>
            <person name="Stamatis D."/>
            <person name="Reddy T."/>
            <person name="O'Malley R."/>
            <person name="Daum C."/>
            <person name="Shapiro N."/>
            <person name="Ivanova N."/>
            <person name="Kyrpides N."/>
            <person name="Woyke T."/>
        </authorList>
    </citation>
    <scope>NUCLEOTIDE SEQUENCE</scope>
    <source>
        <strain evidence="1">DJ080</strain>
    </source>
</reference>
<reference evidence="1" key="2">
    <citation type="journal article" date="2022" name="Nat. Biotechnol.">
        <title>Carbon-negative production of acetone and isopropanol by gas fermentation at industrial pilot scale.</title>
        <authorList>
            <person name="Liew F.E."/>
            <person name="Nogle R."/>
            <person name="Abdalla T."/>
            <person name="Rasor B.J."/>
            <person name="Canter C."/>
            <person name="Jensen R.O."/>
            <person name="Wang L."/>
            <person name="Strutz J."/>
            <person name="Chirania P."/>
            <person name="De Tissera S."/>
            <person name="Mueller A.P."/>
            <person name="Ruan Z."/>
            <person name="Gao A."/>
            <person name="Tran L."/>
            <person name="Engle N.L."/>
            <person name="Bromley J.C."/>
            <person name="Daniell J."/>
            <person name="Conrado R."/>
            <person name="Tschaplinski T.J."/>
            <person name="Giannone R.J."/>
            <person name="Hettich R.L."/>
            <person name="Karim A.S."/>
            <person name="Simpson S.D."/>
            <person name="Brown S.D."/>
            <person name="Leang C."/>
            <person name="Jewett M.C."/>
            <person name="Kopke M."/>
        </authorList>
    </citation>
    <scope>NUCLEOTIDE SEQUENCE</scope>
    <source>
        <strain evidence="1">DJ080</strain>
    </source>
</reference>
<sequence length="49" mass="5735">MVSYEVQKIIENLYKKCETLQEVTELQEELQGINNTIAGDRWTDLCTED</sequence>
<dbReference type="RefSeq" id="WP_173711449.1">
    <property type="nucleotide sequence ID" value="NZ_JABSWW010000001.1"/>
</dbReference>
<accession>A0AAX0B6P4</accession>